<dbReference type="InterPro" id="IPR003329">
    <property type="entry name" value="Cytidylyl_trans"/>
</dbReference>
<dbReference type="Pfam" id="PF02348">
    <property type="entry name" value="CTP_transf_3"/>
    <property type="match status" value="1"/>
</dbReference>
<name>A0A5B9MEF0_9BACT</name>
<organism evidence="1 2">
    <name type="scientific">Stieleria maiorica</name>
    <dbReference type="NCBI Taxonomy" id="2795974"/>
    <lineage>
        <taxon>Bacteria</taxon>
        <taxon>Pseudomonadati</taxon>
        <taxon>Planctomycetota</taxon>
        <taxon>Planctomycetia</taxon>
        <taxon>Pirellulales</taxon>
        <taxon>Pirellulaceae</taxon>
        <taxon>Stieleria</taxon>
    </lineage>
</organism>
<dbReference type="GO" id="GO:0005829">
    <property type="term" value="C:cytosol"/>
    <property type="evidence" value="ECO:0007669"/>
    <property type="project" value="TreeGrafter"/>
</dbReference>
<dbReference type="RefSeq" id="WP_147869006.1">
    <property type="nucleotide sequence ID" value="NZ_CP036264.1"/>
</dbReference>
<dbReference type="GO" id="GO:0016779">
    <property type="term" value="F:nucleotidyltransferase activity"/>
    <property type="evidence" value="ECO:0007669"/>
    <property type="project" value="UniProtKB-KW"/>
</dbReference>
<dbReference type="Gene3D" id="3.90.550.10">
    <property type="entry name" value="Spore Coat Polysaccharide Biosynthesis Protein SpsA, Chain A"/>
    <property type="match status" value="1"/>
</dbReference>
<dbReference type="PANTHER" id="PTHR42866">
    <property type="entry name" value="3-DEOXY-MANNO-OCTULOSONATE CYTIDYLYLTRANSFERASE"/>
    <property type="match status" value="1"/>
</dbReference>
<keyword evidence="1" id="KW-0808">Transferase</keyword>
<evidence type="ECO:0000313" key="2">
    <source>
        <dbReference type="Proteomes" id="UP000321353"/>
    </source>
</evidence>
<accession>A0A5B9MEF0</accession>
<dbReference type="AlphaFoldDB" id="A0A5B9MEF0"/>
<proteinExistence type="predicted"/>
<dbReference type="SUPFAM" id="SSF53448">
    <property type="entry name" value="Nucleotide-diphospho-sugar transferases"/>
    <property type="match status" value="1"/>
</dbReference>
<keyword evidence="2" id="KW-1185">Reference proteome</keyword>
<dbReference type="Proteomes" id="UP000321353">
    <property type="component" value="Chromosome"/>
</dbReference>
<reference evidence="1 2" key="1">
    <citation type="submission" date="2019-02" db="EMBL/GenBank/DDBJ databases">
        <title>Planctomycetal bacteria perform biofilm scaping via a novel small molecule.</title>
        <authorList>
            <person name="Jeske O."/>
            <person name="Boedeker C."/>
            <person name="Wiegand S."/>
            <person name="Breitling P."/>
            <person name="Kallscheuer N."/>
            <person name="Jogler M."/>
            <person name="Rohde M."/>
            <person name="Petersen J."/>
            <person name="Medema M.H."/>
            <person name="Surup F."/>
            <person name="Jogler C."/>
        </authorList>
    </citation>
    <scope>NUCLEOTIDE SEQUENCE [LARGE SCALE GENOMIC DNA]</scope>
    <source>
        <strain evidence="1 2">Mal15</strain>
    </source>
</reference>
<protein>
    <submittedName>
        <fullName evidence="1">3-deoxy-manno-octulosonate cytidylyltransferase</fullName>
    </submittedName>
</protein>
<dbReference type="InterPro" id="IPR029044">
    <property type="entry name" value="Nucleotide-diphossugar_trans"/>
</dbReference>
<dbReference type="KEGG" id="smam:Mal15_37080"/>
<keyword evidence="1" id="KW-0548">Nucleotidyltransferase</keyword>
<sequence length="223" mass="24970">MDNTNLITAFIQARMSSSRFPGKVLTPFLGRPLISHVIDAVQTVHLIDQTVVVTSDEPSDDPLVDYLDSIGCDVFRGPLDDVFGRFLAAMKRFPSDWVLRLCADSPLLSPNVLNEVCRHAMPDANWDIVTTRFAPKYPKGQNAELIRADAMKSIDAEHLTDHDREHVTPWFYRHRDQYRIANARGVTIDLAGGDYTVDTPDDLVRLEAMRSSTGNPSQTDEAT</sequence>
<evidence type="ECO:0000313" key="1">
    <source>
        <dbReference type="EMBL" id="QEF99642.1"/>
    </source>
</evidence>
<dbReference type="PANTHER" id="PTHR42866:SF1">
    <property type="entry name" value="SPORE COAT POLYSACCHARIDE BIOSYNTHESIS PROTEIN SPSF"/>
    <property type="match status" value="1"/>
</dbReference>
<dbReference type="EMBL" id="CP036264">
    <property type="protein sequence ID" value="QEF99642.1"/>
    <property type="molecule type" value="Genomic_DNA"/>
</dbReference>
<gene>
    <name evidence="1" type="ORF">Mal15_37080</name>
</gene>